<dbReference type="Proteomes" id="UP001157502">
    <property type="component" value="Chromosome 20"/>
</dbReference>
<dbReference type="EMBL" id="CM055747">
    <property type="protein sequence ID" value="KAJ7995993.1"/>
    <property type="molecule type" value="Genomic_DNA"/>
</dbReference>
<keyword evidence="2" id="KW-1185">Reference proteome</keyword>
<evidence type="ECO:0000313" key="1">
    <source>
        <dbReference type="EMBL" id="KAJ7995993.1"/>
    </source>
</evidence>
<comment type="caution">
    <text evidence="1">The sequence shown here is derived from an EMBL/GenBank/DDBJ whole genome shotgun (WGS) entry which is preliminary data.</text>
</comment>
<evidence type="ECO:0000313" key="2">
    <source>
        <dbReference type="Proteomes" id="UP001157502"/>
    </source>
</evidence>
<protein>
    <submittedName>
        <fullName evidence="1">Uncharacterized protein</fullName>
    </submittedName>
</protein>
<name>A0ACC2FX25_DALPE</name>
<proteinExistence type="predicted"/>
<sequence>MVAIKPKDLAPTTAVKFIGAGTAACIADLVTFPLDTAKVRLQIQGECKGTADASHGMAVRYRGVFGTITTMVRTEGARSLYNGLVAGLQRQMSFASVRIGLYDSMKQFYTRGSDRAGIVTQLMAGCTTGALAVVFAQPTDVVKVRFQAQVRLADGVKRYNGTMDAYRTIARDEGVRGLWKGCMPNITRNAIVNCSELVTYDIIKELLLKHDLMTDNLPCHFTSALSAGFCTTVVASPVDVVKTRFMNSSSGRYRSAMNCAYTMLSVEGTAAFYKGFVPSFLRLASWNIVMFVSYEQIKRTVSHKYSTIGACGEFLINFFWSYSRISMFLGHIFWVTSVKNWVEFPVSSSHQSSQS</sequence>
<gene>
    <name evidence="1" type="ORF">DPEC_G00232470</name>
</gene>
<reference evidence="1" key="1">
    <citation type="submission" date="2021-05" db="EMBL/GenBank/DDBJ databases">
        <authorList>
            <person name="Pan Q."/>
            <person name="Jouanno E."/>
            <person name="Zahm M."/>
            <person name="Klopp C."/>
            <person name="Cabau C."/>
            <person name="Louis A."/>
            <person name="Berthelot C."/>
            <person name="Parey E."/>
            <person name="Roest Crollius H."/>
            <person name="Montfort J."/>
            <person name="Robinson-Rechavi M."/>
            <person name="Bouchez O."/>
            <person name="Lampietro C."/>
            <person name="Lopez Roques C."/>
            <person name="Donnadieu C."/>
            <person name="Postlethwait J."/>
            <person name="Bobe J."/>
            <person name="Dillon D."/>
            <person name="Chandos A."/>
            <person name="von Hippel F."/>
            <person name="Guiguen Y."/>
        </authorList>
    </citation>
    <scope>NUCLEOTIDE SEQUENCE</scope>
    <source>
        <strain evidence="1">YG-Jan2019</strain>
    </source>
</reference>
<accession>A0ACC2FX25</accession>
<organism evidence="1 2">
    <name type="scientific">Dallia pectoralis</name>
    <name type="common">Alaska blackfish</name>
    <dbReference type="NCBI Taxonomy" id="75939"/>
    <lineage>
        <taxon>Eukaryota</taxon>
        <taxon>Metazoa</taxon>
        <taxon>Chordata</taxon>
        <taxon>Craniata</taxon>
        <taxon>Vertebrata</taxon>
        <taxon>Euteleostomi</taxon>
        <taxon>Actinopterygii</taxon>
        <taxon>Neopterygii</taxon>
        <taxon>Teleostei</taxon>
        <taxon>Protacanthopterygii</taxon>
        <taxon>Esociformes</taxon>
        <taxon>Umbridae</taxon>
        <taxon>Dallia</taxon>
    </lineage>
</organism>